<evidence type="ECO:0000259" key="4">
    <source>
        <dbReference type="PROSITE" id="PS51459"/>
    </source>
</evidence>
<evidence type="ECO:0000256" key="1">
    <source>
        <dbReference type="PIRSR" id="PIRSR640198-1"/>
    </source>
</evidence>
<feature type="site" description="Important for autoinhibition of adenylyltransferase activity" evidence="3">
    <location>
        <position position="60"/>
    </location>
</feature>
<organism evidence="5 6">
    <name type="scientific">Stieleria varia</name>
    <dbReference type="NCBI Taxonomy" id="2528005"/>
    <lineage>
        <taxon>Bacteria</taxon>
        <taxon>Pseudomonadati</taxon>
        <taxon>Planctomycetota</taxon>
        <taxon>Planctomycetia</taxon>
        <taxon>Pirellulales</taxon>
        <taxon>Pirellulaceae</taxon>
        <taxon>Stieleria</taxon>
    </lineage>
</organism>
<dbReference type="GO" id="GO:0005524">
    <property type="term" value="F:ATP binding"/>
    <property type="evidence" value="ECO:0007669"/>
    <property type="project" value="UniProtKB-KW"/>
</dbReference>
<dbReference type="PROSITE" id="PS51459">
    <property type="entry name" value="FIDO"/>
    <property type="match status" value="1"/>
</dbReference>
<dbReference type="AlphaFoldDB" id="A0A5C6A296"/>
<dbReference type="InterPro" id="IPR003812">
    <property type="entry name" value="Fido"/>
</dbReference>
<dbReference type="InterPro" id="IPR036597">
    <property type="entry name" value="Fido-like_dom_sf"/>
</dbReference>
<reference evidence="5 6" key="1">
    <citation type="submission" date="2019-02" db="EMBL/GenBank/DDBJ databases">
        <title>Deep-cultivation of Planctomycetes and their phenomic and genomic characterization uncovers novel biology.</title>
        <authorList>
            <person name="Wiegand S."/>
            <person name="Jogler M."/>
            <person name="Boedeker C."/>
            <person name="Pinto D."/>
            <person name="Vollmers J."/>
            <person name="Rivas-Marin E."/>
            <person name="Kohn T."/>
            <person name="Peeters S.H."/>
            <person name="Heuer A."/>
            <person name="Rast P."/>
            <person name="Oberbeckmann S."/>
            <person name="Bunk B."/>
            <person name="Jeske O."/>
            <person name="Meyerdierks A."/>
            <person name="Storesund J.E."/>
            <person name="Kallscheuer N."/>
            <person name="Luecker S."/>
            <person name="Lage O.M."/>
            <person name="Pohl T."/>
            <person name="Merkel B.J."/>
            <person name="Hornburger P."/>
            <person name="Mueller R.-W."/>
            <person name="Bruemmer F."/>
            <person name="Labrenz M."/>
            <person name="Spormann A.M."/>
            <person name="Op Den Camp H."/>
            <person name="Overmann J."/>
            <person name="Amann R."/>
            <person name="Jetten M.S.M."/>
            <person name="Mascher T."/>
            <person name="Medema M.H."/>
            <person name="Devos D.P."/>
            <person name="Kaster A.-K."/>
            <person name="Ovreas L."/>
            <person name="Rohde M."/>
            <person name="Galperin M.Y."/>
            <person name="Jogler C."/>
        </authorList>
    </citation>
    <scope>NUCLEOTIDE SEQUENCE [LARGE SCALE GENOMIC DNA]</scope>
    <source>
        <strain evidence="5 6">Pla52n</strain>
    </source>
</reference>
<dbReference type="PANTHER" id="PTHR13504">
    <property type="entry name" value="FIDO DOMAIN-CONTAINING PROTEIN DDB_G0283145"/>
    <property type="match status" value="1"/>
</dbReference>
<dbReference type="PANTHER" id="PTHR13504:SF38">
    <property type="entry name" value="FIDO DOMAIN-CONTAINING PROTEIN"/>
    <property type="match status" value="1"/>
</dbReference>
<dbReference type="SUPFAM" id="SSF140931">
    <property type="entry name" value="Fic-like"/>
    <property type="match status" value="1"/>
</dbReference>
<feature type="domain" description="Fido" evidence="4">
    <location>
        <begin position="111"/>
        <end position="246"/>
    </location>
</feature>
<keyword evidence="6" id="KW-1185">Reference proteome</keyword>
<evidence type="ECO:0000313" key="5">
    <source>
        <dbReference type="EMBL" id="TWT93348.1"/>
    </source>
</evidence>
<gene>
    <name evidence="5" type="ORF">Pla52n_60080</name>
</gene>
<evidence type="ECO:0000313" key="6">
    <source>
        <dbReference type="Proteomes" id="UP000320176"/>
    </source>
</evidence>
<evidence type="ECO:0000256" key="3">
    <source>
        <dbReference type="PIRSR" id="PIRSR640198-3"/>
    </source>
</evidence>
<accession>A0A5C6A296</accession>
<keyword evidence="2" id="KW-0547">Nucleotide-binding</keyword>
<dbReference type="EMBL" id="SJPN01000009">
    <property type="protein sequence ID" value="TWT93348.1"/>
    <property type="molecule type" value="Genomic_DNA"/>
</dbReference>
<proteinExistence type="predicted"/>
<feature type="binding site" evidence="2">
    <location>
        <begin position="193"/>
        <end position="200"/>
    </location>
    <ligand>
        <name>ATP</name>
        <dbReference type="ChEBI" id="CHEBI:30616"/>
    </ligand>
</feature>
<feature type="binding site" evidence="2">
    <location>
        <begin position="225"/>
        <end position="226"/>
    </location>
    <ligand>
        <name>ATP</name>
        <dbReference type="ChEBI" id="CHEBI:30616"/>
    </ligand>
</feature>
<feature type="active site" evidence="1">
    <location>
        <position position="189"/>
    </location>
</feature>
<name>A0A5C6A296_9BACT</name>
<dbReference type="Proteomes" id="UP000320176">
    <property type="component" value="Unassembled WGS sequence"/>
</dbReference>
<protein>
    <submittedName>
        <fullName evidence="5">Fic/DOC family protein</fullName>
    </submittedName>
</protein>
<evidence type="ECO:0000256" key="2">
    <source>
        <dbReference type="PIRSR" id="PIRSR640198-2"/>
    </source>
</evidence>
<dbReference type="InterPro" id="IPR040198">
    <property type="entry name" value="Fido_containing"/>
</dbReference>
<keyword evidence="2" id="KW-0067">ATP-binding</keyword>
<dbReference type="Gene3D" id="1.10.3290.10">
    <property type="entry name" value="Fido-like domain"/>
    <property type="match status" value="1"/>
</dbReference>
<comment type="caution">
    <text evidence="5">The sequence shown here is derived from an EMBL/GenBank/DDBJ whole genome shotgun (WGS) entry which is preliminary data.</text>
</comment>
<sequence>MMDIPHLDDLAFNQITAELIADANMLAEQVNERRPLPSDVIANIQAELLGERVFNSNAIEGNTLTLRETKSILSTGSIIDVGRKREATEALNLGTAINQVQDLVAKREAWSLLDSLTSVHETLMTDVLDQGAGRIRSDRVMITGAKHQPPRPEKLDFLLEKFLKLLEESSEAEPITLATWTHWGIARLHPFMDGNGRMARLWQDLVLFGGKLSAAVIRQEDRSEYYASLTSADDGDFNSLTQLVTRSLNRTLQIYVNAQREVDELKDWAVSIIGETNARVDEKRRLEYLRWVRQMEQVKDAFQRCATQLTNASDGSVEVQVNGFDILDQPTWETLRSSGSASKTWYFWVNFRQGKERVQFCFFFGRHWYSDADRQVDGIGPNACLLISEQRGDEPAVRISELPNCPITLREVLVVNDRVARKRFDVGDESDVYDLNVDPLQIARDFMQEVFLRRLT</sequence>
<dbReference type="Pfam" id="PF02661">
    <property type="entry name" value="Fic"/>
    <property type="match status" value="1"/>
</dbReference>